<proteinExistence type="inferred from homology"/>
<evidence type="ECO:0000256" key="3">
    <source>
        <dbReference type="ARBA" id="ARBA00022741"/>
    </source>
</evidence>
<protein>
    <submittedName>
        <fullName evidence="7">ABC transporter ATP-binding protein</fullName>
    </submittedName>
</protein>
<evidence type="ECO:0000259" key="6">
    <source>
        <dbReference type="PROSITE" id="PS50893"/>
    </source>
</evidence>
<evidence type="ECO:0000256" key="4">
    <source>
        <dbReference type="ARBA" id="ARBA00022840"/>
    </source>
</evidence>
<evidence type="ECO:0000256" key="5">
    <source>
        <dbReference type="ARBA" id="ARBA00022970"/>
    </source>
</evidence>
<keyword evidence="3" id="KW-0547">Nucleotide-binding</keyword>
<comment type="similarity">
    <text evidence="1">Belongs to the ABC transporter superfamily.</text>
</comment>
<dbReference type="GO" id="GO:0005524">
    <property type="term" value="F:ATP binding"/>
    <property type="evidence" value="ECO:0007669"/>
    <property type="project" value="UniProtKB-KW"/>
</dbReference>
<dbReference type="SMART" id="SM00382">
    <property type="entry name" value="AAA"/>
    <property type="match status" value="1"/>
</dbReference>
<dbReference type="InterPro" id="IPR003593">
    <property type="entry name" value="AAA+_ATPase"/>
</dbReference>
<dbReference type="Gene3D" id="3.40.50.300">
    <property type="entry name" value="P-loop containing nucleotide triphosphate hydrolases"/>
    <property type="match status" value="1"/>
</dbReference>
<dbReference type="EMBL" id="BAAAQK010000005">
    <property type="protein sequence ID" value="GAA1840024.1"/>
    <property type="molecule type" value="Genomic_DNA"/>
</dbReference>
<keyword evidence="4 7" id="KW-0067">ATP-binding</keyword>
<dbReference type="PROSITE" id="PS50893">
    <property type="entry name" value="ABC_TRANSPORTER_2"/>
    <property type="match status" value="1"/>
</dbReference>
<keyword evidence="2" id="KW-0813">Transport</keyword>
<sequence length="241" mass="25582">MTVTEATTGVRSLEVRDLVVSYLNGPTAVRGAGLSAQPGTVVALVGPNGAGKTTLLQAIAGRERRTAARLVGGSVRLGERELFGLPTEKVARAGIAMIPDRDKVFGDLTVDEQMRLALRFLPRGDRANSRTEVLEAFPRVAGWLERKGAQLSGGERQLVAMAVALCRRPAVLLIDEMSQGLSPAAVVMVGEALTELRTRNLAVVLVEQTASVAERVSDRVLGFVRGEVVDADSPEVHADGH</sequence>
<dbReference type="InterPro" id="IPR027417">
    <property type="entry name" value="P-loop_NTPase"/>
</dbReference>
<dbReference type="Pfam" id="PF00005">
    <property type="entry name" value="ABC_tran"/>
    <property type="match status" value="1"/>
</dbReference>
<dbReference type="RefSeq" id="WP_344414652.1">
    <property type="nucleotide sequence ID" value="NZ_BAAAQK010000005.1"/>
</dbReference>
<dbReference type="InterPro" id="IPR052156">
    <property type="entry name" value="BCAA_Transport_ATP-bd_LivF"/>
</dbReference>
<keyword evidence="8" id="KW-1185">Reference proteome</keyword>
<organism evidence="7 8">
    <name type="scientific">Pseudonocardia ailaonensis</name>
    <dbReference type="NCBI Taxonomy" id="367279"/>
    <lineage>
        <taxon>Bacteria</taxon>
        <taxon>Bacillati</taxon>
        <taxon>Actinomycetota</taxon>
        <taxon>Actinomycetes</taxon>
        <taxon>Pseudonocardiales</taxon>
        <taxon>Pseudonocardiaceae</taxon>
        <taxon>Pseudonocardia</taxon>
    </lineage>
</organism>
<dbReference type="PROSITE" id="PS00211">
    <property type="entry name" value="ABC_TRANSPORTER_1"/>
    <property type="match status" value="1"/>
</dbReference>
<feature type="domain" description="ABC transporter" evidence="6">
    <location>
        <begin position="13"/>
        <end position="238"/>
    </location>
</feature>
<comment type="caution">
    <text evidence="7">The sequence shown here is derived from an EMBL/GenBank/DDBJ whole genome shotgun (WGS) entry which is preliminary data.</text>
</comment>
<reference evidence="7 8" key="1">
    <citation type="journal article" date="2019" name="Int. J. Syst. Evol. Microbiol.">
        <title>The Global Catalogue of Microorganisms (GCM) 10K type strain sequencing project: providing services to taxonomists for standard genome sequencing and annotation.</title>
        <authorList>
            <consortium name="The Broad Institute Genomics Platform"/>
            <consortium name="The Broad Institute Genome Sequencing Center for Infectious Disease"/>
            <person name="Wu L."/>
            <person name="Ma J."/>
        </authorList>
    </citation>
    <scope>NUCLEOTIDE SEQUENCE [LARGE SCALE GENOMIC DNA]</scope>
    <source>
        <strain evidence="7 8">JCM 16009</strain>
    </source>
</reference>
<evidence type="ECO:0000313" key="7">
    <source>
        <dbReference type="EMBL" id="GAA1840024.1"/>
    </source>
</evidence>
<evidence type="ECO:0000256" key="2">
    <source>
        <dbReference type="ARBA" id="ARBA00022448"/>
    </source>
</evidence>
<dbReference type="SUPFAM" id="SSF52540">
    <property type="entry name" value="P-loop containing nucleoside triphosphate hydrolases"/>
    <property type="match status" value="1"/>
</dbReference>
<accession>A0ABN2MVR2</accession>
<dbReference type="PANTHER" id="PTHR43820">
    <property type="entry name" value="HIGH-AFFINITY BRANCHED-CHAIN AMINO ACID TRANSPORT ATP-BINDING PROTEIN LIVF"/>
    <property type="match status" value="1"/>
</dbReference>
<dbReference type="Proteomes" id="UP001500449">
    <property type="component" value="Unassembled WGS sequence"/>
</dbReference>
<dbReference type="InterPro" id="IPR017871">
    <property type="entry name" value="ABC_transporter-like_CS"/>
</dbReference>
<name>A0ABN2MVR2_9PSEU</name>
<evidence type="ECO:0000256" key="1">
    <source>
        <dbReference type="ARBA" id="ARBA00005417"/>
    </source>
</evidence>
<dbReference type="PANTHER" id="PTHR43820:SF4">
    <property type="entry name" value="HIGH-AFFINITY BRANCHED-CHAIN AMINO ACID TRANSPORT ATP-BINDING PROTEIN LIVF"/>
    <property type="match status" value="1"/>
</dbReference>
<evidence type="ECO:0000313" key="8">
    <source>
        <dbReference type="Proteomes" id="UP001500449"/>
    </source>
</evidence>
<keyword evidence="5" id="KW-0029">Amino-acid transport</keyword>
<dbReference type="InterPro" id="IPR003439">
    <property type="entry name" value="ABC_transporter-like_ATP-bd"/>
</dbReference>
<gene>
    <name evidence="7" type="ORF">GCM10009836_19090</name>
</gene>